<protein>
    <submittedName>
        <fullName evidence="2">Sulfoxide reductase catalytic subunit YedY</fullName>
    </submittedName>
</protein>
<dbReference type="SUPFAM" id="SSF56524">
    <property type="entry name" value="Oxidoreductase molybdopterin-binding domain"/>
    <property type="match status" value="1"/>
</dbReference>
<accession>A0A0P8AGW1</accession>
<feature type="domain" description="Oxidoreductase molybdopterin-binding" evidence="1">
    <location>
        <begin position="20"/>
        <end position="166"/>
    </location>
</feature>
<gene>
    <name evidence="2" type="primary">yedY_2</name>
    <name evidence="2" type="ORF">MPEBLZ_01832</name>
</gene>
<evidence type="ECO:0000313" key="3">
    <source>
        <dbReference type="Proteomes" id="UP000050360"/>
    </source>
</evidence>
<dbReference type="Proteomes" id="UP000050360">
    <property type="component" value="Unassembled WGS sequence"/>
</dbReference>
<dbReference type="Pfam" id="PF00174">
    <property type="entry name" value="Oxidored_molyb"/>
    <property type="match status" value="1"/>
</dbReference>
<dbReference type="InterPro" id="IPR036374">
    <property type="entry name" value="OxRdtase_Mopterin-bd_sf"/>
</dbReference>
<dbReference type="CDD" id="cd02109">
    <property type="entry name" value="arch_bact_SO_family_Moco"/>
    <property type="match status" value="1"/>
</dbReference>
<dbReference type="PANTHER" id="PTHR43032:SF4">
    <property type="entry name" value="OXIDOREDUCTASE MOLYBDOPTERIN-BINDING DOMAIN-CONTAINING PROTEIN"/>
    <property type="match status" value="1"/>
</dbReference>
<dbReference type="Gene3D" id="3.90.420.10">
    <property type="entry name" value="Oxidoreductase, molybdopterin-binding domain"/>
    <property type="match status" value="1"/>
</dbReference>
<proteinExistence type="predicted"/>
<dbReference type="AlphaFoldDB" id="A0A0P8AGW1"/>
<sequence>MPRLPPHQRLTTDFPVLHFGKVPEFDSKTWDFRVEGLVENPVRLTYDELLALEKTVDVSDFHCVTGWSRFENKWEGVRFSDLAKLVRPKSNVRFATIEADGGYTTSLALSELMEPDVILAYNFEGKPLEALHGGPLRLVVPKKYAYKSAKWVRKVVFTEKKELGFWEQRGYSDSADPWKEERYSY</sequence>
<name>A0A0P8AGW1_9EURY</name>
<evidence type="ECO:0000313" key="2">
    <source>
        <dbReference type="EMBL" id="KPQ43646.1"/>
    </source>
</evidence>
<evidence type="ECO:0000259" key="1">
    <source>
        <dbReference type="Pfam" id="PF00174"/>
    </source>
</evidence>
<dbReference type="InterPro" id="IPR000572">
    <property type="entry name" value="OxRdtase_Mopterin-bd_dom"/>
</dbReference>
<reference evidence="2 3" key="1">
    <citation type="submission" date="2015-09" db="EMBL/GenBank/DDBJ databases">
        <title>A metagenomics-based metabolic model of nitrate-dependent anaerobic oxidation of methane by Methanoperedens-like archaea.</title>
        <authorList>
            <person name="Arshad A."/>
            <person name="Speth D.R."/>
            <person name="De Graaf R.M."/>
            <person name="Op Den Camp H.J."/>
            <person name="Jetten M.S."/>
            <person name="Welte C.U."/>
        </authorList>
    </citation>
    <scope>NUCLEOTIDE SEQUENCE [LARGE SCALE GENOMIC DNA]</scope>
</reference>
<organism evidence="2 3">
    <name type="scientific">Candidatus Methanoperedens nitratireducens</name>
    <dbReference type="NCBI Taxonomy" id="1392998"/>
    <lineage>
        <taxon>Archaea</taxon>
        <taxon>Methanobacteriati</taxon>
        <taxon>Methanobacteriota</taxon>
        <taxon>Stenosarchaea group</taxon>
        <taxon>Methanomicrobia</taxon>
        <taxon>Methanosarcinales</taxon>
        <taxon>ANME-2 cluster</taxon>
        <taxon>Candidatus Methanoperedentaceae</taxon>
        <taxon>Candidatus Methanoperedens</taxon>
    </lineage>
</organism>
<comment type="caution">
    <text evidence="2">The sequence shown here is derived from an EMBL/GenBank/DDBJ whole genome shotgun (WGS) entry which is preliminary data.</text>
</comment>
<dbReference type="PANTHER" id="PTHR43032">
    <property type="entry name" value="PROTEIN-METHIONINE-SULFOXIDE REDUCTASE"/>
    <property type="match status" value="1"/>
</dbReference>
<dbReference type="EMBL" id="LKCM01000137">
    <property type="protein sequence ID" value="KPQ43646.1"/>
    <property type="molecule type" value="Genomic_DNA"/>
</dbReference>